<keyword evidence="3" id="KW-1185">Reference proteome</keyword>
<reference evidence="2 3" key="1">
    <citation type="submission" date="2018-03" db="EMBL/GenBank/DDBJ databases">
        <title>Draft genome sequence of Rohu Carp (Labeo rohita).</title>
        <authorList>
            <person name="Das P."/>
            <person name="Kushwaha B."/>
            <person name="Joshi C.G."/>
            <person name="Kumar D."/>
            <person name="Nagpure N.S."/>
            <person name="Sahoo L."/>
            <person name="Das S.P."/>
            <person name="Bit A."/>
            <person name="Patnaik S."/>
            <person name="Meher P.K."/>
            <person name="Jayasankar P."/>
            <person name="Koringa P.G."/>
            <person name="Patel N.V."/>
            <person name="Hinsu A.T."/>
            <person name="Kumar R."/>
            <person name="Pandey M."/>
            <person name="Agarwal S."/>
            <person name="Srivastava S."/>
            <person name="Singh M."/>
            <person name="Iquebal M.A."/>
            <person name="Jaiswal S."/>
            <person name="Angadi U.B."/>
            <person name="Kumar N."/>
            <person name="Raza M."/>
            <person name="Shah T.M."/>
            <person name="Rai A."/>
            <person name="Jena J.K."/>
        </authorList>
    </citation>
    <scope>NUCLEOTIDE SEQUENCE [LARGE SCALE GENOMIC DNA]</scope>
    <source>
        <strain evidence="2">DASCIFA01</strain>
        <tissue evidence="2">Testis</tissue>
    </source>
</reference>
<accession>A0A498NZ32</accession>
<feature type="region of interest" description="Disordered" evidence="1">
    <location>
        <begin position="1"/>
        <end position="28"/>
    </location>
</feature>
<name>A0A498NZ32_LABRO</name>
<proteinExistence type="predicted"/>
<gene>
    <name evidence="2" type="ORF">ROHU_002822</name>
</gene>
<organism evidence="2 3">
    <name type="scientific">Labeo rohita</name>
    <name type="common">Indian major carp</name>
    <name type="synonym">Cyprinus rohita</name>
    <dbReference type="NCBI Taxonomy" id="84645"/>
    <lineage>
        <taxon>Eukaryota</taxon>
        <taxon>Metazoa</taxon>
        <taxon>Chordata</taxon>
        <taxon>Craniata</taxon>
        <taxon>Vertebrata</taxon>
        <taxon>Euteleostomi</taxon>
        <taxon>Actinopterygii</taxon>
        <taxon>Neopterygii</taxon>
        <taxon>Teleostei</taxon>
        <taxon>Ostariophysi</taxon>
        <taxon>Cypriniformes</taxon>
        <taxon>Cyprinidae</taxon>
        <taxon>Labeoninae</taxon>
        <taxon>Labeonini</taxon>
        <taxon>Labeo</taxon>
    </lineage>
</organism>
<dbReference type="Proteomes" id="UP000290572">
    <property type="component" value="Unassembled WGS sequence"/>
</dbReference>
<sequence length="72" mass="7932">MDVQLYVSPQRPPPKRPGDEGDGPLDSRVSCQSGVVPPLEYFLAQGVGYEETSSRGIRRWRILAVALADSLF</sequence>
<protein>
    <submittedName>
        <fullName evidence="2">Uncharacterized protein</fullName>
    </submittedName>
</protein>
<dbReference type="EMBL" id="QBIY01007711">
    <property type="protein sequence ID" value="RXN36607.1"/>
    <property type="molecule type" value="Genomic_DNA"/>
</dbReference>
<evidence type="ECO:0000313" key="3">
    <source>
        <dbReference type="Proteomes" id="UP000290572"/>
    </source>
</evidence>
<evidence type="ECO:0000313" key="2">
    <source>
        <dbReference type="EMBL" id="RXN36607.1"/>
    </source>
</evidence>
<evidence type="ECO:0000256" key="1">
    <source>
        <dbReference type="SAM" id="MobiDB-lite"/>
    </source>
</evidence>
<comment type="caution">
    <text evidence="2">The sequence shown here is derived from an EMBL/GenBank/DDBJ whole genome shotgun (WGS) entry which is preliminary data.</text>
</comment>
<dbReference type="AlphaFoldDB" id="A0A498NZ32"/>